<feature type="chain" id="PRO_5046557643" description="Secreted protein" evidence="1">
    <location>
        <begin position="28"/>
        <end position="127"/>
    </location>
</feature>
<gene>
    <name evidence="2" type="ORF">ACFQKB_10560</name>
</gene>
<proteinExistence type="predicted"/>
<dbReference type="EMBL" id="JBHSXS010000004">
    <property type="protein sequence ID" value="MFC6880204.1"/>
    <property type="molecule type" value="Genomic_DNA"/>
</dbReference>
<keyword evidence="1" id="KW-0732">Signal</keyword>
<dbReference type="Proteomes" id="UP001596380">
    <property type="component" value="Unassembled WGS sequence"/>
</dbReference>
<organism evidence="2 3">
    <name type="scientific">Actinomadura yumaensis</name>
    <dbReference type="NCBI Taxonomy" id="111807"/>
    <lineage>
        <taxon>Bacteria</taxon>
        <taxon>Bacillati</taxon>
        <taxon>Actinomycetota</taxon>
        <taxon>Actinomycetes</taxon>
        <taxon>Streptosporangiales</taxon>
        <taxon>Thermomonosporaceae</taxon>
        <taxon>Actinomadura</taxon>
    </lineage>
</organism>
<evidence type="ECO:0000256" key="1">
    <source>
        <dbReference type="SAM" id="SignalP"/>
    </source>
</evidence>
<accession>A0ABW2CEU1</accession>
<protein>
    <recommendedName>
        <fullName evidence="4">Secreted protein</fullName>
    </recommendedName>
</protein>
<keyword evidence="3" id="KW-1185">Reference proteome</keyword>
<evidence type="ECO:0000313" key="3">
    <source>
        <dbReference type="Proteomes" id="UP001596380"/>
    </source>
</evidence>
<evidence type="ECO:0000313" key="2">
    <source>
        <dbReference type="EMBL" id="MFC6880204.1"/>
    </source>
</evidence>
<dbReference type="RefSeq" id="WP_160820689.1">
    <property type="nucleotide sequence ID" value="NZ_JBHSXE010000001.1"/>
</dbReference>
<reference evidence="3" key="1">
    <citation type="journal article" date="2019" name="Int. J. Syst. Evol. Microbiol.">
        <title>The Global Catalogue of Microorganisms (GCM) 10K type strain sequencing project: providing services to taxonomists for standard genome sequencing and annotation.</title>
        <authorList>
            <consortium name="The Broad Institute Genomics Platform"/>
            <consortium name="The Broad Institute Genome Sequencing Center for Infectious Disease"/>
            <person name="Wu L."/>
            <person name="Ma J."/>
        </authorList>
    </citation>
    <scope>NUCLEOTIDE SEQUENCE [LARGE SCALE GENOMIC DNA]</scope>
    <source>
        <strain evidence="3">JCM 3369</strain>
    </source>
</reference>
<evidence type="ECO:0008006" key="4">
    <source>
        <dbReference type="Google" id="ProtNLM"/>
    </source>
</evidence>
<sequence length="127" mass="13968">MRMRSGMRRTIVLITTLAFVSAGTTVAATSASAGTNAQLVLARGGIWWKHYGDRFTVKDRMADGYWIKGFFRLASGGGGTRTLSVSGAGKERSTTFNRREGSDIRIKMCYYDELVALWCSDWINGVA</sequence>
<feature type="signal peptide" evidence="1">
    <location>
        <begin position="1"/>
        <end position="27"/>
    </location>
</feature>
<name>A0ABW2CEU1_9ACTN</name>
<comment type="caution">
    <text evidence="2">The sequence shown here is derived from an EMBL/GenBank/DDBJ whole genome shotgun (WGS) entry which is preliminary data.</text>
</comment>